<evidence type="ECO:0000313" key="2">
    <source>
        <dbReference type="EMBL" id="MFJ2677029.1"/>
    </source>
</evidence>
<reference evidence="2 3" key="1">
    <citation type="submission" date="2024-10" db="EMBL/GenBank/DDBJ databases">
        <title>The Natural Products Discovery Center: Release of the First 8490 Sequenced Strains for Exploring Actinobacteria Biosynthetic Diversity.</title>
        <authorList>
            <person name="Kalkreuter E."/>
            <person name="Kautsar S.A."/>
            <person name="Yang D."/>
            <person name="Bader C.D."/>
            <person name="Teijaro C.N."/>
            <person name="Fluegel L."/>
            <person name="Davis C.M."/>
            <person name="Simpson J.R."/>
            <person name="Lauterbach L."/>
            <person name="Steele A.D."/>
            <person name="Gui C."/>
            <person name="Meng S."/>
            <person name="Li G."/>
            <person name="Viehrig K."/>
            <person name="Ye F."/>
            <person name="Su P."/>
            <person name="Kiefer A.F."/>
            <person name="Nichols A."/>
            <person name="Cepeda A.J."/>
            <person name="Yan W."/>
            <person name="Fan B."/>
            <person name="Jiang Y."/>
            <person name="Adhikari A."/>
            <person name="Zheng C.-J."/>
            <person name="Schuster L."/>
            <person name="Cowan T.M."/>
            <person name="Smanski M.J."/>
            <person name="Chevrette M.G."/>
            <person name="De Carvalho L.P.S."/>
            <person name="Shen B."/>
        </authorList>
    </citation>
    <scope>NUCLEOTIDE SEQUENCE [LARGE SCALE GENOMIC DNA]</scope>
    <source>
        <strain evidence="2 3">NPDC087581</strain>
    </source>
</reference>
<feature type="region of interest" description="Disordered" evidence="1">
    <location>
        <begin position="1"/>
        <end position="27"/>
    </location>
</feature>
<name>A0ABW8DTU5_9PSED</name>
<organism evidence="2 3">
    <name type="scientific">Pseudomonas sivasensis</name>
    <dbReference type="NCBI Taxonomy" id="1880678"/>
    <lineage>
        <taxon>Bacteria</taxon>
        <taxon>Pseudomonadati</taxon>
        <taxon>Pseudomonadota</taxon>
        <taxon>Gammaproteobacteria</taxon>
        <taxon>Pseudomonadales</taxon>
        <taxon>Pseudomonadaceae</taxon>
        <taxon>Pseudomonas</taxon>
    </lineage>
</organism>
<dbReference type="RefSeq" id="WP_032887214.1">
    <property type="nucleotide sequence ID" value="NZ_CAXAPQ010000002.1"/>
</dbReference>
<accession>A0ABW8DTU5</accession>
<protein>
    <submittedName>
        <fullName evidence="2">Uncharacterized protein</fullName>
    </submittedName>
</protein>
<dbReference type="EMBL" id="JBIUWZ010000002">
    <property type="protein sequence ID" value="MFJ2677029.1"/>
    <property type="molecule type" value="Genomic_DNA"/>
</dbReference>
<evidence type="ECO:0000256" key="1">
    <source>
        <dbReference type="SAM" id="MobiDB-lite"/>
    </source>
</evidence>
<proteinExistence type="predicted"/>
<dbReference type="GeneID" id="300937616"/>
<feature type="compositionally biased region" description="Basic and acidic residues" evidence="1">
    <location>
        <begin position="1"/>
        <end position="11"/>
    </location>
</feature>
<gene>
    <name evidence="2" type="ORF">ACIOWJ_02835</name>
</gene>
<keyword evidence="3" id="KW-1185">Reference proteome</keyword>
<dbReference type="Proteomes" id="UP001617213">
    <property type="component" value="Unassembled WGS sequence"/>
</dbReference>
<evidence type="ECO:0000313" key="3">
    <source>
        <dbReference type="Proteomes" id="UP001617213"/>
    </source>
</evidence>
<sequence length="178" mass="19975">MDFYRGDDRNPADSVIRKQGFTAKPPIPTMNGNQARLYLAQQFMKGNMRLSCHDVGMTWREQTPGGLVATAQTQEGAFAKSYFYKISIPDRELMAWELTNKGDRERQIPLSNVGTTRKYCIIHNGNTYETATIIALCHPVHTREATFLTAIPAQYIVGTRTGKDVLNESLPFSPFTPA</sequence>
<comment type="caution">
    <text evidence="2">The sequence shown here is derived from an EMBL/GenBank/DDBJ whole genome shotgun (WGS) entry which is preliminary data.</text>
</comment>